<name>A0A7J7N4T3_9MAGN</name>
<protein>
    <submittedName>
        <fullName evidence="2">Uncharacterized protein</fullName>
    </submittedName>
</protein>
<evidence type="ECO:0000313" key="3">
    <source>
        <dbReference type="Proteomes" id="UP000541444"/>
    </source>
</evidence>
<feature type="non-terminal residue" evidence="2">
    <location>
        <position position="1"/>
    </location>
</feature>
<keyword evidence="1" id="KW-1133">Transmembrane helix</keyword>
<evidence type="ECO:0000256" key="1">
    <source>
        <dbReference type="SAM" id="Phobius"/>
    </source>
</evidence>
<dbReference type="AlphaFoldDB" id="A0A7J7N4T3"/>
<sequence length="85" mass="9294">CLGCGNWGLQVIIGVCYFLVVVCNWKLELCLQVKIGGLCFTLAELGDCLVVLVLDCVLWNDQTDLTVCCSRNCATATSCSYCCMR</sequence>
<dbReference type="EMBL" id="JACGCM010001055">
    <property type="protein sequence ID" value="KAF6162084.1"/>
    <property type="molecule type" value="Genomic_DNA"/>
</dbReference>
<proteinExistence type="predicted"/>
<gene>
    <name evidence="2" type="ORF">GIB67_008213</name>
</gene>
<organism evidence="2 3">
    <name type="scientific">Kingdonia uniflora</name>
    <dbReference type="NCBI Taxonomy" id="39325"/>
    <lineage>
        <taxon>Eukaryota</taxon>
        <taxon>Viridiplantae</taxon>
        <taxon>Streptophyta</taxon>
        <taxon>Embryophyta</taxon>
        <taxon>Tracheophyta</taxon>
        <taxon>Spermatophyta</taxon>
        <taxon>Magnoliopsida</taxon>
        <taxon>Ranunculales</taxon>
        <taxon>Circaeasteraceae</taxon>
        <taxon>Kingdonia</taxon>
    </lineage>
</organism>
<feature type="transmembrane region" description="Helical" evidence="1">
    <location>
        <begin position="6"/>
        <end position="25"/>
    </location>
</feature>
<comment type="caution">
    <text evidence="2">The sequence shown here is derived from an EMBL/GenBank/DDBJ whole genome shotgun (WGS) entry which is preliminary data.</text>
</comment>
<dbReference type="Proteomes" id="UP000541444">
    <property type="component" value="Unassembled WGS sequence"/>
</dbReference>
<reference evidence="2 3" key="1">
    <citation type="journal article" date="2020" name="IScience">
        <title>Genome Sequencing of the Endangered Kingdonia uniflora (Circaeasteraceae, Ranunculales) Reveals Potential Mechanisms of Evolutionary Specialization.</title>
        <authorList>
            <person name="Sun Y."/>
            <person name="Deng T."/>
            <person name="Zhang A."/>
            <person name="Moore M.J."/>
            <person name="Landis J.B."/>
            <person name="Lin N."/>
            <person name="Zhang H."/>
            <person name="Zhang X."/>
            <person name="Huang J."/>
            <person name="Zhang X."/>
            <person name="Sun H."/>
            <person name="Wang H."/>
        </authorList>
    </citation>
    <scope>NUCLEOTIDE SEQUENCE [LARGE SCALE GENOMIC DNA]</scope>
    <source>
        <strain evidence="2">TB1705</strain>
        <tissue evidence="2">Leaf</tissue>
    </source>
</reference>
<keyword evidence="1" id="KW-0812">Transmembrane</keyword>
<keyword evidence="1" id="KW-0472">Membrane</keyword>
<keyword evidence="3" id="KW-1185">Reference proteome</keyword>
<accession>A0A7J7N4T3</accession>
<evidence type="ECO:0000313" key="2">
    <source>
        <dbReference type="EMBL" id="KAF6162084.1"/>
    </source>
</evidence>